<evidence type="ECO:0000256" key="2">
    <source>
        <dbReference type="SAM" id="MobiDB-lite"/>
    </source>
</evidence>
<dbReference type="EMBL" id="DYUK01000199">
    <property type="protein sequence ID" value="HJG80587.1"/>
    <property type="molecule type" value="Genomic_DNA"/>
</dbReference>
<protein>
    <submittedName>
        <fullName evidence="4">Amidohydrolase</fullName>
    </submittedName>
</protein>
<evidence type="ECO:0000313" key="5">
    <source>
        <dbReference type="Proteomes" id="UP000784435"/>
    </source>
</evidence>
<evidence type="ECO:0000313" key="4">
    <source>
        <dbReference type="EMBL" id="HJG80587.1"/>
    </source>
</evidence>
<sequence>MTADDTPVPEAAAGSAAPAPSAPVTVDLPADEPQRLRGIAADLGIPGFVDIHTHFMPTNVLDKVWGYFDHATERGLRPWPIAYRWEEEARVQRLRDMGVRAFTSMLYPHKAGMAQWLNGWAADFAARTPDCAHTSTFFPEPEAADYTREALEVGTKVFKSHVQVGGYDPADPLLDPVWAQIAEAGVPVVIHCGSGPVPGRHTGLEPVRQVLSRHPDLALVIAHTGTPEYAEFLRLARDYERVCVDTCMTFTPYVEETAPFPQELMGDLVDLQDKVVLGSDFPNIPYPYSVQIDAILGLGLGADVERKILHDNGVRLLGLD</sequence>
<name>A0A921MEG2_9MICO</name>
<dbReference type="InterPro" id="IPR032465">
    <property type="entry name" value="ACMSD"/>
</dbReference>
<feature type="domain" description="Amidohydrolase-related" evidence="3">
    <location>
        <begin position="49"/>
        <end position="319"/>
    </location>
</feature>
<proteinExistence type="predicted"/>
<dbReference type="GO" id="GO:0005737">
    <property type="term" value="C:cytoplasm"/>
    <property type="evidence" value="ECO:0007669"/>
    <property type="project" value="TreeGrafter"/>
</dbReference>
<dbReference type="GO" id="GO:0019748">
    <property type="term" value="P:secondary metabolic process"/>
    <property type="evidence" value="ECO:0007669"/>
    <property type="project" value="TreeGrafter"/>
</dbReference>
<dbReference type="InterPro" id="IPR032466">
    <property type="entry name" value="Metal_Hydrolase"/>
</dbReference>
<dbReference type="Pfam" id="PF04909">
    <property type="entry name" value="Amidohydro_2"/>
    <property type="match status" value="1"/>
</dbReference>
<feature type="region of interest" description="Disordered" evidence="2">
    <location>
        <begin position="1"/>
        <end position="25"/>
    </location>
</feature>
<evidence type="ECO:0000259" key="3">
    <source>
        <dbReference type="Pfam" id="PF04909"/>
    </source>
</evidence>
<gene>
    <name evidence="4" type="ORF">K8V08_09280</name>
</gene>
<dbReference type="InterPro" id="IPR006680">
    <property type="entry name" value="Amidohydro-rel"/>
</dbReference>
<keyword evidence="1" id="KW-0456">Lyase</keyword>
<dbReference type="PANTHER" id="PTHR21240:SF28">
    <property type="entry name" value="ISO-OROTATE DECARBOXYLASE (EUROFUNG)"/>
    <property type="match status" value="1"/>
</dbReference>
<dbReference type="AlphaFoldDB" id="A0A921MEG2"/>
<dbReference type="PANTHER" id="PTHR21240">
    <property type="entry name" value="2-AMINO-3-CARBOXYLMUCONATE-6-SEMIALDEHYDE DECARBOXYLASE"/>
    <property type="match status" value="1"/>
</dbReference>
<reference evidence="4" key="1">
    <citation type="journal article" date="2021" name="PeerJ">
        <title>Extensive microbial diversity within the chicken gut microbiome revealed by metagenomics and culture.</title>
        <authorList>
            <person name="Gilroy R."/>
            <person name="Ravi A."/>
            <person name="Getino M."/>
            <person name="Pursley I."/>
            <person name="Horton D.L."/>
            <person name="Alikhan N.F."/>
            <person name="Baker D."/>
            <person name="Gharbi K."/>
            <person name="Hall N."/>
            <person name="Watson M."/>
            <person name="Adriaenssens E.M."/>
            <person name="Foster-Nyarko E."/>
            <person name="Jarju S."/>
            <person name="Secka A."/>
            <person name="Antonio M."/>
            <person name="Oren A."/>
            <person name="Chaudhuri R.R."/>
            <person name="La Ragione R."/>
            <person name="Hildebrand F."/>
            <person name="Pallen M.J."/>
        </authorList>
    </citation>
    <scope>NUCLEOTIDE SEQUENCE</scope>
    <source>
        <strain evidence="4">ChiGjej5B5-7349</strain>
    </source>
</reference>
<dbReference type="CDD" id="cd01292">
    <property type="entry name" value="metallo-dependent_hydrolases"/>
    <property type="match status" value="1"/>
</dbReference>
<comment type="caution">
    <text evidence="4">The sequence shown here is derived from an EMBL/GenBank/DDBJ whole genome shotgun (WGS) entry which is preliminary data.</text>
</comment>
<dbReference type="GO" id="GO:0016831">
    <property type="term" value="F:carboxy-lyase activity"/>
    <property type="evidence" value="ECO:0007669"/>
    <property type="project" value="InterPro"/>
</dbReference>
<dbReference type="Gene3D" id="3.20.20.140">
    <property type="entry name" value="Metal-dependent hydrolases"/>
    <property type="match status" value="1"/>
</dbReference>
<feature type="compositionally biased region" description="Low complexity" evidence="2">
    <location>
        <begin position="8"/>
        <end position="24"/>
    </location>
</feature>
<reference evidence="4" key="2">
    <citation type="submission" date="2021-09" db="EMBL/GenBank/DDBJ databases">
        <authorList>
            <person name="Gilroy R."/>
        </authorList>
    </citation>
    <scope>NUCLEOTIDE SEQUENCE</scope>
    <source>
        <strain evidence="4">ChiGjej5B5-7349</strain>
    </source>
</reference>
<dbReference type="GO" id="GO:0016787">
    <property type="term" value="F:hydrolase activity"/>
    <property type="evidence" value="ECO:0007669"/>
    <property type="project" value="InterPro"/>
</dbReference>
<organism evidence="4 5">
    <name type="scientific">Brevibacterium senegalense</name>
    <dbReference type="NCBI Taxonomy" id="1033736"/>
    <lineage>
        <taxon>Bacteria</taxon>
        <taxon>Bacillati</taxon>
        <taxon>Actinomycetota</taxon>
        <taxon>Actinomycetes</taxon>
        <taxon>Micrococcales</taxon>
        <taxon>Brevibacteriaceae</taxon>
        <taxon>Brevibacterium</taxon>
    </lineage>
</organism>
<dbReference type="Proteomes" id="UP000784435">
    <property type="component" value="Unassembled WGS sequence"/>
</dbReference>
<evidence type="ECO:0000256" key="1">
    <source>
        <dbReference type="ARBA" id="ARBA00023239"/>
    </source>
</evidence>
<dbReference type="SUPFAM" id="SSF51556">
    <property type="entry name" value="Metallo-dependent hydrolases"/>
    <property type="match status" value="1"/>
</dbReference>
<accession>A0A921MEG2</accession>